<organism evidence="1">
    <name type="scientific">freshwater metagenome</name>
    <dbReference type="NCBI Taxonomy" id="449393"/>
    <lineage>
        <taxon>unclassified sequences</taxon>
        <taxon>metagenomes</taxon>
        <taxon>ecological metagenomes</taxon>
    </lineage>
</organism>
<dbReference type="EMBL" id="CAFBND010000111">
    <property type="protein sequence ID" value="CAB4955972.1"/>
    <property type="molecule type" value="Genomic_DNA"/>
</dbReference>
<evidence type="ECO:0000313" key="1">
    <source>
        <dbReference type="EMBL" id="CAB4955972.1"/>
    </source>
</evidence>
<accession>A0A6J7KNW2</accession>
<reference evidence="1" key="1">
    <citation type="submission" date="2020-05" db="EMBL/GenBank/DDBJ databases">
        <authorList>
            <person name="Chiriac C."/>
            <person name="Salcher M."/>
            <person name="Ghai R."/>
            <person name="Kavagutti S V."/>
        </authorList>
    </citation>
    <scope>NUCLEOTIDE SEQUENCE</scope>
</reference>
<sequence length="151" mass="14700">MRKGILAIAAAGSIFALTSAGASIGISYTPAAAVITVTGSGTSTVSTASCIGTPVFAYTNPSSGSITKVTVTGLVCPEITGVTYAFAVTLTDNEPTTPGTYTGTLTVAGGAPSETVDVLLGKVDGTGTATPLNLTSLRLVSTALVVTPAVA</sequence>
<gene>
    <name evidence="1" type="ORF">UFOPK3752_01965</name>
</gene>
<proteinExistence type="predicted"/>
<dbReference type="AlphaFoldDB" id="A0A6J7KNW2"/>
<protein>
    <submittedName>
        <fullName evidence="1">Unannotated protein</fullName>
    </submittedName>
</protein>
<name>A0A6J7KNW2_9ZZZZ</name>